<evidence type="ECO:0000256" key="3">
    <source>
        <dbReference type="ARBA" id="ARBA00022801"/>
    </source>
</evidence>
<dbReference type="PANTHER" id="PTHR48081">
    <property type="entry name" value="AB HYDROLASE SUPERFAMILY PROTEIN C4A8.06C"/>
    <property type="match status" value="1"/>
</dbReference>
<dbReference type="Gene3D" id="3.40.50.1820">
    <property type="entry name" value="alpha/beta hydrolase"/>
    <property type="match status" value="1"/>
</dbReference>
<evidence type="ECO:0000256" key="2">
    <source>
        <dbReference type="ARBA" id="ARBA00010515"/>
    </source>
</evidence>
<dbReference type="AlphaFoldDB" id="A0A229RSX0"/>
<dbReference type="OrthoDB" id="128186at2"/>
<dbReference type="GO" id="GO:0004806">
    <property type="term" value="F:triacylglycerol lipase activity"/>
    <property type="evidence" value="ECO:0007669"/>
    <property type="project" value="TreeGrafter"/>
</dbReference>
<evidence type="ECO:0000256" key="1">
    <source>
        <dbReference type="ARBA" id="ARBA00009437"/>
    </source>
</evidence>
<comment type="similarity">
    <text evidence="2">Belongs to the 'GDXG' lipolytic enzyme family.</text>
</comment>
<sequence length="385" mass="40307">MPGLRPLPATDAIELKHLRAFVAVATELNFGRAAARLYVSQPALSRQIQALERLIGCPLLLRSTHRVELTLAGEALLGTAVPLLADLDDAVALTRSAGGEVAARVAQLWDGVAEDGKPGLPQMREAYEALNAQFPVPDGTRVRPVQAGGVSALVVSAGAAGPPRLLHLHGGGFISGSAFGYRPLAGALAAATGATVVLPDYRLAPEHPFPAALDDAFLAYRWLLDQGTDPSELVISGDSAGGGLAASLMVKLAREGLPQPGRAVLLCPSVNVVDPPDGTPVARWLSLYVGEHPHTDPLLNVFEADLSGLPPLLVQSGTSDTVLHETRRFVDYAAAHGVDVQFDLYPVGTHVFHLFWSFLPEAAAALEQVAEFVRSPATGIAAEAG</sequence>
<keyword evidence="6" id="KW-0804">Transcription</keyword>
<dbReference type="EMBL" id="NMQU01000051">
    <property type="protein sequence ID" value="OXM49494.1"/>
    <property type="molecule type" value="Genomic_DNA"/>
</dbReference>
<feature type="active site" evidence="7">
    <location>
        <position position="239"/>
    </location>
</feature>
<accession>A0A229RSX0</accession>
<dbReference type="Gene3D" id="1.10.10.10">
    <property type="entry name" value="Winged helix-like DNA-binding domain superfamily/Winged helix DNA-binding domain"/>
    <property type="match status" value="1"/>
</dbReference>
<dbReference type="Pfam" id="PF00126">
    <property type="entry name" value="HTH_1"/>
    <property type="match status" value="1"/>
</dbReference>
<dbReference type="GO" id="GO:0003677">
    <property type="term" value="F:DNA binding"/>
    <property type="evidence" value="ECO:0007669"/>
    <property type="project" value="UniProtKB-KW"/>
</dbReference>
<dbReference type="PROSITE" id="PS50931">
    <property type="entry name" value="HTH_LYSR"/>
    <property type="match status" value="1"/>
</dbReference>
<dbReference type="GO" id="GO:0003700">
    <property type="term" value="F:DNA-binding transcription factor activity"/>
    <property type="evidence" value="ECO:0007669"/>
    <property type="project" value="InterPro"/>
</dbReference>
<dbReference type="PANTHER" id="PTHR48081:SF30">
    <property type="entry name" value="ACETYL-HYDROLASE LIPR-RELATED"/>
    <property type="match status" value="1"/>
</dbReference>
<dbReference type="Pfam" id="PF07859">
    <property type="entry name" value="Abhydrolase_3"/>
    <property type="match status" value="1"/>
</dbReference>
<protein>
    <submittedName>
        <fullName evidence="9">Esterase</fullName>
    </submittedName>
</protein>
<proteinExistence type="inferred from homology"/>
<name>A0A229RSX0_AMYAL</name>
<reference evidence="9 10" key="1">
    <citation type="submission" date="2017-07" db="EMBL/GenBank/DDBJ databases">
        <title>Amycolatopsis alba DSM 44262 Genome sequencing and assembly.</title>
        <authorList>
            <person name="Kaur N."/>
            <person name="Mayilraj S."/>
        </authorList>
    </citation>
    <scope>NUCLEOTIDE SEQUENCE [LARGE SCALE GENOMIC DNA]</scope>
    <source>
        <strain evidence="9 10">DSM 44262</strain>
    </source>
</reference>
<dbReference type="InterPro" id="IPR036390">
    <property type="entry name" value="WH_DNA-bd_sf"/>
</dbReference>
<comment type="similarity">
    <text evidence="1">Belongs to the LysR transcriptional regulatory family.</text>
</comment>
<dbReference type="Proteomes" id="UP000215563">
    <property type="component" value="Unassembled WGS sequence"/>
</dbReference>
<organism evidence="9 10">
    <name type="scientific">Amycolatopsis alba DSM 44262</name>
    <dbReference type="NCBI Taxonomy" id="1125972"/>
    <lineage>
        <taxon>Bacteria</taxon>
        <taxon>Bacillati</taxon>
        <taxon>Actinomycetota</taxon>
        <taxon>Actinomycetes</taxon>
        <taxon>Pseudonocardiales</taxon>
        <taxon>Pseudonocardiaceae</taxon>
        <taxon>Amycolatopsis</taxon>
    </lineage>
</organism>
<dbReference type="FunFam" id="1.10.10.10:FF:000001">
    <property type="entry name" value="LysR family transcriptional regulator"/>
    <property type="match status" value="1"/>
</dbReference>
<keyword evidence="4" id="KW-0805">Transcription regulation</keyword>
<dbReference type="InterPro" id="IPR013094">
    <property type="entry name" value="AB_hydrolase_3"/>
</dbReference>
<evidence type="ECO:0000256" key="6">
    <source>
        <dbReference type="ARBA" id="ARBA00023163"/>
    </source>
</evidence>
<dbReference type="RefSeq" id="WP_039794881.1">
    <property type="nucleotide sequence ID" value="NZ_KB913032.1"/>
</dbReference>
<feature type="domain" description="HTH lysR-type" evidence="8">
    <location>
        <begin position="13"/>
        <end position="70"/>
    </location>
</feature>
<dbReference type="InterPro" id="IPR033140">
    <property type="entry name" value="Lipase_GDXG_put_SER_AS"/>
</dbReference>
<evidence type="ECO:0000256" key="7">
    <source>
        <dbReference type="PROSITE-ProRule" id="PRU10038"/>
    </source>
</evidence>
<dbReference type="InterPro" id="IPR029058">
    <property type="entry name" value="AB_hydrolase_fold"/>
</dbReference>
<gene>
    <name evidence="9" type="ORF">CFP75_19090</name>
</gene>
<dbReference type="InterPro" id="IPR036388">
    <property type="entry name" value="WH-like_DNA-bd_sf"/>
</dbReference>
<dbReference type="InterPro" id="IPR050300">
    <property type="entry name" value="GDXG_lipolytic_enzyme"/>
</dbReference>
<dbReference type="PRINTS" id="PR00039">
    <property type="entry name" value="HTHLYSR"/>
</dbReference>
<evidence type="ECO:0000259" key="8">
    <source>
        <dbReference type="PROSITE" id="PS50931"/>
    </source>
</evidence>
<keyword evidence="5" id="KW-0238">DNA-binding</keyword>
<dbReference type="InterPro" id="IPR000847">
    <property type="entry name" value="LysR_HTH_N"/>
</dbReference>
<evidence type="ECO:0000256" key="4">
    <source>
        <dbReference type="ARBA" id="ARBA00023015"/>
    </source>
</evidence>
<keyword evidence="10" id="KW-1185">Reference proteome</keyword>
<dbReference type="SUPFAM" id="SSF46785">
    <property type="entry name" value="Winged helix' DNA-binding domain"/>
    <property type="match status" value="1"/>
</dbReference>
<keyword evidence="3" id="KW-0378">Hydrolase</keyword>
<dbReference type="PROSITE" id="PS01174">
    <property type="entry name" value="LIPASE_GDXG_SER"/>
    <property type="match status" value="1"/>
</dbReference>
<dbReference type="SUPFAM" id="SSF53474">
    <property type="entry name" value="alpha/beta-Hydrolases"/>
    <property type="match status" value="1"/>
</dbReference>
<evidence type="ECO:0000313" key="9">
    <source>
        <dbReference type="EMBL" id="OXM49494.1"/>
    </source>
</evidence>
<comment type="caution">
    <text evidence="9">The sequence shown here is derived from an EMBL/GenBank/DDBJ whole genome shotgun (WGS) entry which is preliminary data.</text>
</comment>
<evidence type="ECO:0000256" key="5">
    <source>
        <dbReference type="ARBA" id="ARBA00023125"/>
    </source>
</evidence>
<evidence type="ECO:0000313" key="10">
    <source>
        <dbReference type="Proteomes" id="UP000215563"/>
    </source>
</evidence>